<gene>
    <name evidence="2" type="ORF">AVEN_120624_1</name>
    <name evidence="1" type="ORF">AVEN_1611_1</name>
    <name evidence="3" type="ORF">AVEN_208293_1</name>
</gene>
<protein>
    <submittedName>
        <fullName evidence="1">Uncharacterized protein</fullName>
    </submittedName>
</protein>
<accession>A0A4Y2VTM2</accession>
<reference evidence="1 4" key="1">
    <citation type="journal article" date="2019" name="Sci. Rep.">
        <title>Orb-weaving spider Araneus ventricosus genome elucidates the spidroin gene catalogue.</title>
        <authorList>
            <person name="Kono N."/>
            <person name="Nakamura H."/>
            <person name="Ohtoshi R."/>
            <person name="Moran D.A.P."/>
            <person name="Shinohara A."/>
            <person name="Yoshida Y."/>
            <person name="Fujiwara M."/>
            <person name="Mori M."/>
            <person name="Tomita M."/>
            <person name="Arakawa K."/>
        </authorList>
    </citation>
    <scope>NUCLEOTIDE SEQUENCE [LARGE SCALE GENOMIC DNA]</scope>
</reference>
<evidence type="ECO:0000313" key="3">
    <source>
        <dbReference type="EMBL" id="GBO28917.1"/>
    </source>
</evidence>
<keyword evidence="4" id="KW-1185">Reference proteome</keyword>
<evidence type="ECO:0000313" key="2">
    <source>
        <dbReference type="EMBL" id="GBO28248.1"/>
    </source>
</evidence>
<dbReference type="EMBL" id="BGPR01052031">
    <property type="protein sequence ID" value="GBO28917.1"/>
    <property type="molecule type" value="Genomic_DNA"/>
</dbReference>
<evidence type="ECO:0000313" key="4">
    <source>
        <dbReference type="Proteomes" id="UP000499080"/>
    </source>
</evidence>
<organism evidence="1 4">
    <name type="scientific">Araneus ventricosus</name>
    <name type="common">Orbweaver spider</name>
    <name type="synonym">Epeira ventricosa</name>
    <dbReference type="NCBI Taxonomy" id="182803"/>
    <lineage>
        <taxon>Eukaryota</taxon>
        <taxon>Metazoa</taxon>
        <taxon>Ecdysozoa</taxon>
        <taxon>Arthropoda</taxon>
        <taxon>Chelicerata</taxon>
        <taxon>Arachnida</taxon>
        <taxon>Araneae</taxon>
        <taxon>Araneomorphae</taxon>
        <taxon>Entelegynae</taxon>
        <taxon>Araneoidea</taxon>
        <taxon>Araneidae</taxon>
        <taxon>Araneus</taxon>
    </lineage>
</organism>
<dbReference type="EMBL" id="BGPR01051275">
    <property type="protein sequence ID" value="GBO28245.1"/>
    <property type="molecule type" value="Genomic_DNA"/>
</dbReference>
<dbReference type="EMBL" id="BGPR01051281">
    <property type="protein sequence ID" value="GBO28248.1"/>
    <property type="molecule type" value="Genomic_DNA"/>
</dbReference>
<evidence type="ECO:0000313" key="1">
    <source>
        <dbReference type="EMBL" id="GBO28245.1"/>
    </source>
</evidence>
<feature type="non-terminal residue" evidence="1">
    <location>
        <position position="1"/>
    </location>
</feature>
<dbReference type="Proteomes" id="UP000499080">
    <property type="component" value="Unassembled WGS sequence"/>
</dbReference>
<dbReference type="AlphaFoldDB" id="A0A4Y2VTM2"/>
<name>A0A4Y2VTM2_ARAVE</name>
<proteinExistence type="predicted"/>
<comment type="caution">
    <text evidence="1">The sequence shown here is derived from an EMBL/GenBank/DDBJ whole genome shotgun (WGS) entry which is preliminary data.</text>
</comment>
<sequence>MTESFYNMNSLQTNYQALVSDDTDGPHDSVVFQVSSDDSCPRWNHVDDLDAFFQRISFLFI</sequence>